<gene>
    <name evidence="2" type="ORF">PCOR1329_LOCUS23508</name>
</gene>
<sequence length="67" mass="7720">RDWWKRSASASSFCGTRQRPRGTPRISPGRCWKANTGGSGTSTTRWRSARTSRTSCRSRRRCSGRWR</sequence>
<dbReference type="Proteomes" id="UP001189429">
    <property type="component" value="Unassembled WGS sequence"/>
</dbReference>
<dbReference type="EMBL" id="CAUYUJ010007973">
    <property type="protein sequence ID" value="CAK0822492.1"/>
    <property type="molecule type" value="Genomic_DNA"/>
</dbReference>
<feature type="compositionally biased region" description="Low complexity" evidence="1">
    <location>
        <begin position="41"/>
        <end position="55"/>
    </location>
</feature>
<feature type="compositionally biased region" description="Basic residues" evidence="1">
    <location>
        <begin position="56"/>
        <end position="67"/>
    </location>
</feature>
<comment type="caution">
    <text evidence="2">The sequence shown here is derived from an EMBL/GenBank/DDBJ whole genome shotgun (WGS) entry which is preliminary data.</text>
</comment>
<keyword evidence="3" id="KW-1185">Reference proteome</keyword>
<feature type="region of interest" description="Disordered" evidence="1">
    <location>
        <begin position="1"/>
        <end position="67"/>
    </location>
</feature>
<accession>A0ABN9RT57</accession>
<feature type="non-terminal residue" evidence="2">
    <location>
        <position position="1"/>
    </location>
</feature>
<name>A0ABN9RT57_9DINO</name>
<organism evidence="2 3">
    <name type="scientific">Prorocentrum cordatum</name>
    <dbReference type="NCBI Taxonomy" id="2364126"/>
    <lineage>
        <taxon>Eukaryota</taxon>
        <taxon>Sar</taxon>
        <taxon>Alveolata</taxon>
        <taxon>Dinophyceae</taxon>
        <taxon>Prorocentrales</taxon>
        <taxon>Prorocentraceae</taxon>
        <taxon>Prorocentrum</taxon>
    </lineage>
</organism>
<proteinExistence type="predicted"/>
<protein>
    <submittedName>
        <fullName evidence="2">Uncharacterized protein</fullName>
    </submittedName>
</protein>
<evidence type="ECO:0000256" key="1">
    <source>
        <dbReference type="SAM" id="MobiDB-lite"/>
    </source>
</evidence>
<reference evidence="2" key="1">
    <citation type="submission" date="2023-10" db="EMBL/GenBank/DDBJ databases">
        <authorList>
            <person name="Chen Y."/>
            <person name="Shah S."/>
            <person name="Dougan E. K."/>
            <person name="Thang M."/>
            <person name="Chan C."/>
        </authorList>
    </citation>
    <scope>NUCLEOTIDE SEQUENCE [LARGE SCALE GENOMIC DNA]</scope>
</reference>
<evidence type="ECO:0000313" key="3">
    <source>
        <dbReference type="Proteomes" id="UP001189429"/>
    </source>
</evidence>
<evidence type="ECO:0000313" key="2">
    <source>
        <dbReference type="EMBL" id="CAK0822492.1"/>
    </source>
</evidence>